<feature type="transmembrane region" description="Helical" evidence="1">
    <location>
        <begin position="20"/>
        <end position="42"/>
    </location>
</feature>
<proteinExistence type="predicted"/>
<evidence type="ECO:0000256" key="1">
    <source>
        <dbReference type="SAM" id="Phobius"/>
    </source>
</evidence>
<dbReference type="EMBL" id="CP012752">
    <property type="protein sequence ID" value="ALG11722.1"/>
    <property type="molecule type" value="Genomic_DNA"/>
</dbReference>
<keyword evidence="1" id="KW-1133">Transmembrane helix</keyword>
<dbReference type="KEGG" id="kphy:AOZ06_36960"/>
<evidence type="ECO:0000313" key="3">
    <source>
        <dbReference type="Proteomes" id="UP000063699"/>
    </source>
</evidence>
<sequence length="211" mass="22468">MSAEHLPLDLLDRVGVRKRFRMAVVAILVLAAAIGGVIGLIFDQTAALITAAAVALPLLLFSWSQARRTLWLDGTKVVLRTFGRRTVDLSKAERLEMVVMDVRSVRTVSMLVAETPRSRGINMAVASYSGTGGAELGIIALRKLADALAASANSGSLVISELLVAQLRAEARGEGLDGRPLYQLARAAPPGKLAVRLKPEAVTKFVASLEQ</sequence>
<feature type="transmembrane region" description="Helical" evidence="1">
    <location>
        <begin position="48"/>
        <end position="66"/>
    </location>
</feature>
<dbReference type="Proteomes" id="UP000063699">
    <property type="component" value="Chromosome"/>
</dbReference>
<organism evidence="2 3">
    <name type="scientific">Kibdelosporangium phytohabitans</name>
    <dbReference type="NCBI Taxonomy" id="860235"/>
    <lineage>
        <taxon>Bacteria</taxon>
        <taxon>Bacillati</taxon>
        <taxon>Actinomycetota</taxon>
        <taxon>Actinomycetes</taxon>
        <taxon>Pseudonocardiales</taxon>
        <taxon>Pseudonocardiaceae</taxon>
        <taxon>Kibdelosporangium</taxon>
    </lineage>
</organism>
<accession>A0A0N9I9Q9</accession>
<keyword evidence="1" id="KW-0812">Transmembrane</keyword>
<reference evidence="2 3" key="1">
    <citation type="submission" date="2015-07" db="EMBL/GenBank/DDBJ databases">
        <title>Genome sequencing of Kibdelosporangium phytohabitans.</title>
        <authorList>
            <person name="Qin S."/>
            <person name="Xing K."/>
        </authorList>
    </citation>
    <scope>NUCLEOTIDE SEQUENCE [LARGE SCALE GENOMIC DNA]</scope>
    <source>
        <strain evidence="2 3">KLBMP1111</strain>
    </source>
</reference>
<gene>
    <name evidence="2" type="ORF">AOZ06_36960</name>
</gene>
<protein>
    <submittedName>
        <fullName evidence="2">Uncharacterized protein</fullName>
    </submittedName>
</protein>
<keyword evidence="1" id="KW-0472">Membrane</keyword>
<keyword evidence="3" id="KW-1185">Reference proteome</keyword>
<dbReference type="RefSeq" id="WP_054293618.1">
    <property type="nucleotide sequence ID" value="NZ_CP012752.1"/>
</dbReference>
<evidence type="ECO:0000313" key="2">
    <source>
        <dbReference type="EMBL" id="ALG11722.1"/>
    </source>
</evidence>
<dbReference type="STRING" id="860235.AOZ06_36960"/>
<dbReference type="AlphaFoldDB" id="A0A0N9I9Q9"/>
<name>A0A0N9I9Q9_9PSEU</name>
<dbReference type="OrthoDB" id="4545264at2"/>